<sequence>MPVLAQRGNG</sequence>
<reference evidence="1" key="1">
    <citation type="submission" date="2014-09" db="EMBL/GenBank/DDBJ databases">
        <authorList>
            <person name="Magalhaes I.L.F."/>
            <person name="Oliveira U."/>
            <person name="Santos F.R."/>
            <person name="Vidigal T.H.D.A."/>
            <person name="Brescovit A.D."/>
            <person name="Santos A.J."/>
        </authorList>
    </citation>
    <scope>NUCLEOTIDE SEQUENCE</scope>
    <source>
        <tissue evidence="1">Shoot tissue taken approximately 20 cm above the soil surface</tissue>
    </source>
</reference>
<dbReference type="EMBL" id="GBRH01164024">
    <property type="protein sequence ID" value="JAE33872.1"/>
    <property type="molecule type" value="Transcribed_RNA"/>
</dbReference>
<organism evidence="1">
    <name type="scientific">Arundo donax</name>
    <name type="common">Giant reed</name>
    <name type="synonym">Donax arundinaceus</name>
    <dbReference type="NCBI Taxonomy" id="35708"/>
    <lineage>
        <taxon>Eukaryota</taxon>
        <taxon>Viridiplantae</taxon>
        <taxon>Streptophyta</taxon>
        <taxon>Embryophyta</taxon>
        <taxon>Tracheophyta</taxon>
        <taxon>Spermatophyta</taxon>
        <taxon>Magnoliopsida</taxon>
        <taxon>Liliopsida</taxon>
        <taxon>Poales</taxon>
        <taxon>Poaceae</taxon>
        <taxon>PACMAD clade</taxon>
        <taxon>Arundinoideae</taxon>
        <taxon>Arundineae</taxon>
        <taxon>Arundo</taxon>
    </lineage>
</organism>
<protein>
    <submittedName>
        <fullName evidence="1">Uncharacterized protein</fullName>
    </submittedName>
</protein>
<evidence type="ECO:0000313" key="1">
    <source>
        <dbReference type="EMBL" id="JAE33872.1"/>
    </source>
</evidence>
<accession>A0A0A9HAU1</accession>
<name>A0A0A9HAU1_ARUDO</name>
<proteinExistence type="predicted"/>
<reference evidence="1" key="2">
    <citation type="journal article" date="2015" name="Data Brief">
        <title>Shoot transcriptome of the giant reed, Arundo donax.</title>
        <authorList>
            <person name="Barrero R.A."/>
            <person name="Guerrero F.D."/>
            <person name="Moolhuijzen P."/>
            <person name="Goolsby J.A."/>
            <person name="Tidwell J."/>
            <person name="Bellgard S.E."/>
            <person name="Bellgard M.I."/>
        </authorList>
    </citation>
    <scope>NUCLEOTIDE SEQUENCE</scope>
    <source>
        <tissue evidence="1">Shoot tissue taken approximately 20 cm above the soil surface</tissue>
    </source>
</reference>